<dbReference type="Proteomes" id="UP000218542">
    <property type="component" value="Unassembled WGS sequence"/>
</dbReference>
<keyword evidence="1" id="KW-0418">Kinase</keyword>
<organism evidence="1 2">
    <name type="scientific">Candidatus Scalindua japonica</name>
    <dbReference type="NCBI Taxonomy" id="1284222"/>
    <lineage>
        <taxon>Bacteria</taxon>
        <taxon>Pseudomonadati</taxon>
        <taxon>Planctomycetota</taxon>
        <taxon>Candidatus Brocadiia</taxon>
        <taxon>Candidatus Brocadiales</taxon>
        <taxon>Candidatus Scalinduaceae</taxon>
        <taxon>Candidatus Scalindua</taxon>
    </lineage>
</organism>
<comment type="caution">
    <text evidence="1">The sequence shown here is derived from an EMBL/GenBank/DDBJ whole genome shotgun (WGS) entry which is preliminary data.</text>
</comment>
<evidence type="ECO:0000313" key="2">
    <source>
        <dbReference type="Proteomes" id="UP000218542"/>
    </source>
</evidence>
<protein>
    <submittedName>
        <fullName evidence="1">Thymidylate kinase</fullName>
    </submittedName>
</protein>
<dbReference type="GO" id="GO:0016301">
    <property type="term" value="F:kinase activity"/>
    <property type="evidence" value="ECO:0007669"/>
    <property type="project" value="UniProtKB-KW"/>
</dbReference>
<keyword evidence="1" id="KW-0808">Transferase</keyword>
<name>A0A286TVU3_9BACT</name>
<evidence type="ECO:0000313" key="1">
    <source>
        <dbReference type="EMBL" id="GAX59989.1"/>
    </source>
</evidence>
<sequence>MPGHETDGIEYFVKADVYQDSIEKIAYFIWFKMCVEVEIFSDTLTFTLMIRYNKISTGMFV</sequence>
<proteinExistence type="predicted"/>
<dbReference type="EMBL" id="BAOS01000005">
    <property type="protein sequence ID" value="GAX59989.1"/>
    <property type="molecule type" value="Genomic_DNA"/>
</dbReference>
<dbReference type="AlphaFoldDB" id="A0A286TVU3"/>
<keyword evidence="2" id="KW-1185">Reference proteome</keyword>
<reference evidence="2" key="1">
    <citation type="journal article" date="2017" name="Environ. Microbiol. Rep.">
        <title>Genetic Diversity of Marine Anaerobic Ammonium-Oxidizing Bacteria as Revealed by Genomic and Proteomic Analyses of 'Candidatus Scalindua japonica'.</title>
        <authorList>
            <person name="Oshiki M."/>
            <person name="Mizuto K."/>
            <person name="Kimura Z."/>
            <person name="Kindaichi T."/>
            <person name="Satoh H."/>
            <person name="Okabe S."/>
        </authorList>
    </citation>
    <scope>NUCLEOTIDE SEQUENCE [LARGE SCALE GENOMIC DNA]</scope>
    <source>
        <strain evidence="2">husup-a2</strain>
    </source>
</reference>
<accession>A0A286TVU3</accession>
<gene>
    <name evidence="1" type="ORF">SCALIN_C05_0074</name>
</gene>